<evidence type="ECO:0000256" key="1">
    <source>
        <dbReference type="ARBA" id="ARBA00001974"/>
    </source>
</evidence>
<dbReference type="PANTHER" id="PTHR42973:SF9">
    <property type="entry name" value="FAD-BINDING PCMH-TYPE DOMAIN-CONTAINING PROTEIN-RELATED"/>
    <property type="match status" value="1"/>
</dbReference>
<dbReference type="Pfam" id="PF01565">
    <property type="entry name" value="FAD_binding_4"/>
    <property type="match status" value="1"/>
</dbReference>
<dbReference type="InterPro" id="IPR016169">
    <property type="entry name" value="FAD-bd_PCMH_sub2"/>
</dbReference>
<dbReference type="OrthoDB" id="9996127at2759"/>
<dbReference type="PANTHER" id="PTHR42973">
    <property type="entry name" value="BINDING OXIDOREDUCTASE, PUTATIVE (AFU_ORTHOLOGUE AFUA_1G17690)-RELATED"/>
    <property type="match status" value="1"/>
</dbReference>
<keyword evidence="5" id="KW-0560">Oxidoreductase</keyword>
<dbReference type="InterPro" id="IPR016167">
    <property type="entry name" value="FAD-bd_PCMH_sub1"/>
</dbReference>
<keyword evidence="3" id="KW-0285">Flavoprotein</keyword>
<evidence type="ECO:0000256" key="5">
    <source>
        <dbReference type="ARBA" id="ARBA00023002"/>
    </source>
</evidence>
<keyword evidence="9" id="KW-1185">Reference proteome</keyword>
<dbReference type="InterPro" id="IPR050416">
    <property type="entry name" value="FAD-linked_Oxidoreductase"/>
</dbReference>
<gene>
    <name evidence="8" type="ORF">EV356DRAFT_486990</name>
</gene>
<evidence type="ECO:0000256" key="2">
    <source>
        <dbReference type="ARBA" id="ARBA00005466"/>
    </source>
</evidence>
<dbReference type="PROSITE" id="PS51387">
    <property type="entry name" value="FAD_PCMH"/>
    <property type="match status" value="1"/>
</dbReference>
<keyword evidence="4" id="KW-0274">FAD</keyword>
<keyword evidence="6" id="KW-0732">Signal</keyword>
<evidence type="ECO:0000313" key="8">
    <source>
        <dbReference type="EMBL" id="KAF2233366.1"/>
    </source>
</evidence>
<sequence length="505" mass="55159">MQSFSVILLSFAFFFHAAISLVSYNVEFNTYLQRRSDIIDLLGPKLSPGASIFLPNSTGFDNATKRWQDYADPSFSAAVNVMTEGDVIATVQYANQNNIPFLAKSGGHGAILSLGKFHNGIEINMRGMKNIQINKESQSATIQGGALNGEVTNALWNFQKQTVSGAGVCSGFVGALLGGGHGFLQGRYGLIADNLISARLVTANGTATTVSATSHSDLLWALRGAGHNFGVITQLDLRVYDVASADSWYYETFIFGADQIEDVFTEANQMSANYTDPALLSYAVFIRIPTVDSQSAVLLFSVLYNGPMATGQRYAAPYRSLSPLSITNGTGNYPGLAAITGNDDSSQICQDGYNRLKFPLTIQQYNVSSQRSIFDLYNATTSEQSGFNTSLVLFEAYSIQAVQAVPMESTAVPNRSAKVIVSPVISYLSDVSLDQNAVDFGSTIRRNMYADSGQSELYAYVNYAYGDESLQELYGYDTWRLERLKALKAKWDPYNRFRFFAPVIA</sequence>
<dbReference type="InterPro" id="IPR006094">
    <property type="entry name" value="Oxid_FAD_bind_N"/>
</dbReference>
<feature type="domain" description="FAD-binding PCMH-type" evidence="7">
    <location>
        <begin position="71"/>
        <end position="242"/>
    </location>
</feature>
<feature type="signal peptide" evidence="6">
    <location>
        <begin position="1"/>
        <end position="20"/>
    </location>
</feature>
<dbReference type="InterPro" id="IPR012951">
    <property type="entry name" value="BBE"/>
</dbReference>
<protein>
    <submittedName>
        <fullName evidence="8">FAD-binding domain-containing protein</fullName>
    </submittedName>
</protein>
<dbReference type="GO" id="GO:0016491">
    <property type="term" value="F:oxidoreductase activity"/>
    <property type="evidence" value="ECO:0007669"/>
    <property type="project" value="UniProtKB-KW"/>
</dbReference>
<dbReference type="Gene3D" id="3.40.462.20">
    <property type="match status" value="1"/>
</dbReference>
<dbReference type="InterPro" id="IPR036318">
    <property type="entry name" value="FAD-bd_PCMH-like_sf"/>
</dbReference>
<proteinExistence type="inferred from homology"/>
<dbReference type="Gene3D" id="3.30.465.10">
    <property type="match status" value="1"/>
</dbReference>
<dbReference type="SUPFAM" id="SSF56176">
    <property type="entry name" value="FAD-binding/transporter-associated domain-like"/>
    <property type="match status" value="1"/>
</dbReference>
<comment type="similarity">
    <text evidence="2">Belongs to the oxygen-dependent FAD-linked oxidoreductase family.</text>
</comment>
<evidence type="ECO:0000259" key="7">
    <source>
        <dbReference type="PROSITE" id="PS51387"/>
    </source>
</evidence>
<evidence type="ECO:0000256" key="6">
    <source>
        <dbReference type="SAM" id="SignalP"/>
    </source>
</evidence>
<accession>A0A6A6H5I8</accession>
<organism evidence="8 9">
    <name type="scientific">Viridothelium virens</name>
    <name type="common">Speckled blister lichen</name>
    <name type="synonym">Trypethelium virens</name>
    <dbReference type="NCBI Taxonomy" id="1048519"/>
    <lineage>
        <taxon>Eukaryota</taxon>
        <taxon>Fungi</taxon>
        <taxon>Dikarya</taxon>
        <taxon>Ascomycota</taxon>
        <taxon>Pezizomycotina</taxon>
        <taxon>Dothideomycetes</taxon>
        <taxon>Dothideomycetes incertae sedis</taxon>
        <taxon>Trypetheliales</taxon>
        <taxon>Trypetheliaceae</taxon>
        <taxon>Viridothelium</taxon>
    </lineage>
</organism>
<comment type="cofactor">
    <cofactor evidence="1">
        <name>FAD</name>
        <dbReference type="ChEBI" id="CHEBI:57692"/>
    </cofactor>
</comment>
<reference evidence="8" key="1">
    <citation type="journal article" date="2020" name="Stud. Mycol.">
        <title>101 Dothideomycetes genomes: a test case for predicting lifestyles and emergence of pathogens.</title>
        <authorList>
            <person name="Haridas S."/>
            <person name="Albert R."/>
            <person name="Binder M."/>
            <person name="Bloem J."/>
            <person name="Labutti K."/>
            <person name="Salamov A."/>
            <person name="Andreopoulos B."/>
            <person name="Baker S."/>
            <person name="Barry K."/>
            <person name="Bills G."/>
            <person name="Bluhm B."/>
            <person name="Cannon C."/>
            <person name="Castanera R."/>
            <person name="Culley D."/>
            <person name="Daum C."/>
            <person name="Ezra D."/>
            <person name="Gonzalez J."/>
            <person name="Henrissat B."/>
            <person name="Kuo A."/>
            <person name="Liang C."/>
            <person name="Lipzen A."/>
            <person name="Lutzoni F."/>
            <person name="Magnuson J."/>
            <person name="Mondo S."/>
            <person name="Nolan M."/>
            <person name="Ohm R."/>
            <person name="Pangilinan J."/>
            <person name="Park H.-J."/>
            <person name="Ramirez L."/>
            <person name="Alfaro M."/>
            <person name="Sun H."/>
            <person name="Tritt A."/>
            <person name="Yoshinaga Y."/>
            <person name="Zwiers L.-H."/>
            <person name="Turgeon B."/>
            <person name="Goodwin S."/>
            <person name="Spatafora J."/>
            <person name="Crous P."/>
            <person name="Grigoriev I."/>
        </authorList>
    </citation>
    <scope>NUCLEOTIDE SEQUENCE</scope>
    <source>
        <strain evidence="8">Tuck. ex Michener</strain>
    </source>
</reference>
<dbReference type="Pfam" id="PF08031">
    <property type="entry name" value="BBE"/>
    <property type="match status" value="1"/>
</dbReference>
<feature type="chain" id="PRO_5025342388" evidence="6">
    <location>
        <begin position="21"/>
        <end position="505"/>
    </location>
</feature>
<dbReference type="Proteomes" id="UP000800092">
    <property type="component" value="Unassembled WGS sequence"/>
</dbReference>
<evidence type="ECO:0000256" key="4">
    <source>
        <dbReference type="ARBA" id="ARBA00022827"/>
    </source>
</evidence>
<dbReference type="EMBL" id="ML991807">
    <property type="protein sequence ID" value="KAF2233366.1"/>
    <property type="molecule type" value="Genomic_DNA"/>
</dbReference>
<dbReference type="GO" id="GO:0071949">
    <property type="term" value="F:FAD binding"/>
    <property type="evidence" value="ECO:0007669"/>
    <property type="project" value="InterPro"/>
</dbReference>
<evidence type="ECO:0000256" key="3">
    <source>
        <dbReference type="ARBA" id="ARBA00022630"/>
    </source>
</evidence>
<dbReference type="AlphaFoldDB" id="A0A6A6H5I8"/>
<name>A0A6A6H5I8_VIRVR</name>
<dbReference type="InterPro" id="IPR016166">
    <property type="entry name" value="FAD-bd_PCMH"/>
</dbReference>
<evidence type="ECO:0000313" key="9">
    <source>
        <dbReference type="Proteomes" id="UP000800092"/>
    </source>
</evidence>
<dbReference type="Gene3D" id="3.30.43.10">
    <property type="entry name" value="Uridine Diphospho-n-acetylenolpyruvylglucosamine Reductase, domain 2"/>
    <property type="match status" value="1"/>
</dbReference>